<evidence type="ECO:0008006" key="4">
    <source>
        <dbReference type="Google" id="ProtNLM"/>
    </source>
</evidence>
<dbReference type="AlphaFoldDB" id="A0A1G8E6U5"/>
<keyword evidence="3" id="KW-1185">Reference proteome</keyword>
<gene>
    <name evidence="2" type="ORF">SAMN05421742_10955</name>
</gene>
<feature type="region of interest" description="Disordered" evidence="1">
    <location>
        <begin position="103"/>
        <end position="126"/>
    </location>
</feature>
<protein>
    <recommendedName>
        <fullName evidence="4">Phage terminase, small subunit, putative, P27 family</fullName>
    </recommendedName>
</protein>
<organism evidence="2 3">
    <name type="scientific">Roseospirillum parvum</name>
    <dbReference type="NCBI Taxonomy" id="83401"/>
    <lineage>
        <taxon>Bacteria</taxon>
        <taxon>Pseudomonadati</taxon>
        <taxon>Pseudomonadota</taxon>
        <taxon>Alphaproteobacteria</taxon>
        <taxon>Rhodospirillales</taxon>
        <taxon>Rhodospirillaceae</taxon>
        <taxon>Roseospirillum</taxon>
    </lineage>
</organism>
<proteinExistence type="predicted"/>
<reference evidence="3" key="1">
    <citation type="submission" date="2016-10" db="EMBL/GenBank/DDBJ databases">
        <authorList>
            <person name="Varghese N."/>
            <person name="Submissions S."/>
        </authorList>
    </citation>
    <scope>NUCLEOTIDE SEQUENCE [LARGE SCALE GENOMIC DNA]</scope>
    <source>
        <strain evidence="3">930I</strain>
    </source>
</reference>
<evidence type="ECO:0000313" key="2">
    <source>
        <dbReference type="EMBL" id="SDH65656.1"/>
    </source>
</evidence>
<evidence type="ECO:0000256" key="1">
    <source>
        <dbReference type="SAM" id="MobiDB-lite"/>
    </source>
</evidence>
<accession>A0A1G8E6U5</accession>
<dbReference type="Proteomes" id="UP000217076">
    <property type="component" value="Unassembled WGS sequence"/>
</dbReference>
<name>A0A1G8E6U5_9PROT</name>
<dbReference type="EMBL" id="FNCV01000009">
    <property type="protein sequence ID" value="SDH65656.1"/>
    <property type="molecule type" value="Genomic_DNA"/>
</dbReference>
<sequence>MKQKWQPGPYSRRLKAGNIDGRTREGKLLRDTLLELAEPLGGLEKVGPAERLILDRAAEKVVRCRWLYDRMMAEGELPHETERRYVWFANSLARDLQALGLLGSQKRGKSARNRATTPDHAPVPDPLEYAKQLASAQPEPAE</sequence>
<evidence type="ECO:0000313" key="3">
    <source>
        <dbReference type="Proteomes" id="UP000217076"/>
    </source>
</evidence>
<dbReference type="RefSeq" id="WP_143131000.1">
    <property type="nucleotide sequence ID" value="NZ_FNCV01000009.1"/>
</dbReference>